<dbReference type="GO" id="GO:0008610">
    <property type="term" value="P:lipid biosynthetic process"/>
    <property type="evidence" value="ECO:0007669"/>
    <property type="project" value="UniProtKB-ARBA"/>
</dbReference>
<organism evidence="3 4">
    <name type="scientific">Streptomyces atratus</name>
    <dbReference type="NCBI Taxonomy" id="1893"/>
    <lineage>
        <taxon>Bacteria</taxon>
        <taxon>Bacillati</taxon>
        <taxon>Actinomycetota</taxon>
        <taxon>Actinomycetes</taxon>
        <taxon>Kitasatosporales</taxon>
        <taxon>Streptomycetaceae</taxon>
        <taxon>Streptomyces</taxon>
    </lineage>
</organism>
<dbReference type="Pfam" id="PF00668">
    <property type="entry name" value="Condensation"/>
    <property type="match status" value="1"/>
</dbReference>
<dbReference type="GO" id="GO:0005737">
    <property type="term" value="C:cytoplasm"/>
    <property type="evidence" value="ECO:0007669"/>
    <property type="project" value="TreeGrafter"/>
</dbReference>
<proteinExistence type="predicted"/>
<dbReference type="RefSeq" id="WP_072488757.1">
    <property type="nucleotide sequence ID" value="NZ_CP108277.1"/>
</dbReference>
<sequence>MTGSMTVVISSGMPPALELRGPLDPVALARAMAALPGCASTLHRHTATHHTLYLAPRHQPAGTLGDLLTAFTGPLGTADAAGTPVLAPLPEAAELPVPGKPGHPVAVFPASPRQREILLDLMTAAPGTAPHVEQQHWRWYGPLDTGRYRAAWASVADREAVLRGAFAEPGAAGGPAIAVHPRVTPDVVRHPYGSADRQALLGSERLRPFDLHRPGPLRVLLVDEQPGPAGPVRVVVTYHHAFLDGHSVRMLLRAVHRAYLADAPPAGGQRRPDLRDHLDWLGRQDTAPARAFWSRAAPPAGATTLPARPSGIPDRPGHGRTVQRLTPHEAVRLRDWAGGSGVTECTALHAAWALLLYRASGKDGPAPVAFGMTVSGRGILLDGAALLPGPLRNPLPLSAEVDPAMPLARLLAEFGDRAMDMAAYEWVSEGQVHAWSGRPAEDRLTGTVIAFEPPATGDPLREEFEAQGIRLTPPETVAADTGVPLSLTAHHDADGGLVLTAVNDRTRLADTDAATALAQTALLLREFPGFVAAGTPVADALALLGPAAPARTHRPDAGPGPVVLRPAARPGAGTVLLVPPPDAPAGCYDELARVYPGPQTLLTVDGAVDAAGCLTALRPALAAAEPVTFGCYSGGGALAYEVAQHIGRHGWLPPPVAIAGTAAATEACAAALSRTLAAVAGTR</sequence>
<evidence type="ECO:0000313" key="4">
    <source>
        <dbReference type="Proteomes" id="UP000181909"/>
    </source>
</evidence>
<dbReference type="Gene3D" id="3.30.559.30">
    <property type="entry name" value="Nonribosomal peptide synthetase, condensation domain"/>
    <property type="match status" value="1"/>
</dbReference>
<dbReference type="Proteomes" id="UP000181909">
    <property type="component" value="Unassembled WGS sequence"/>
</dbReference>
<dbReference type="GO" id="GO:0003824">
    <property type="term" value="F:catalytic activity"/>
    <property type="evidence" value="ECO:0007669"/>
    <property type="project" value="InterPro"/>
</dbReference>
<dbReference type="GO" id="GO:0043041">
    <property type="term" value="P:amino acid activation for nonribosomal peptide biosynthetic process"/>
    <property type="evidence" value="ECO:0007669"/>
    <property type="project" value="TreeGrafter"/>
</dbReference>
<feature type="compositionally biased region" description="Low complexity" evidence="1">
    <location>
        <begin position="298"/>
        <end position="309"/>
    </location>
</feature>
<gene>
    <name evidence="3" type="ORF">SAMN02787144_102914</name>
</gene>
<dbReference type="GO" id="GO:0031177">
    <property type="term" value="F:phosphopantetheine binding"/>
    <property type="evidence" value="ECO:0007669"/>
    <property type="project" value="TreeGrafter"/>
</dbReference>
<dbReference type="GO" id="GO:0044550">
    <property type="term" value="P:secondary metabolite biosynthetic process"/>
    <property type="evidence" value="ECO:0007669"/>
    <property type="project" value="TreeGrafter"/>
</dbReference>
<protein>
    <submittedName>
        <fullName evidence="3">Condensation domain-containing protein</fullName>
    </submittedName>
</protein>
<feature type="domain" description="Condensation" evidence="2">
    <location>
        <begin position="131"/>
        <end position="471"/>
    </location>
</feature>
<dbReference type="SUPFAM" id="SSF52777">
    <property type="entry name" value="CoA-dependent acyltransferases"/>
    <property type="match status" value="2"/>
</dbReference>
<dbReference type="AlphaFoldDB" id="A0A1K2F3F8"/>
<evidence type="ECO:0000313" key="3">
    <source>
        <dbReference type="EMBL" id="SFY42050.1"/>
    </source>
</evidence>
<dbReference type="OrthoDB" id="4335331at2"/>
<dbReference type="Gene3D" id="3.30.559.10">
    <property type="entry name" value="Chloramphenicol acetyltransferase-like domain"/>
    <property type="match status" value="1"/>
</dbReference>
<reference evidence="3 4" key="1">
    <citation type="submission" date="2016-11" db="EMBL/GenBank/DDBJ databases">
        <authorList>
            <person name="Jaros S."/>
            <person name="Januszkiewicz K."/>
            <person name="Wedrychowicz H."/>
        </authorList>
    </citation>
    <scope>NUCLEOTIDE SEQUENCE [LARGE SCALE GENOMIC DNA]</scope>
    <source>
        <strain evidence="3 4">OK807</strain>
    </source>
</reference>
<dbReference type="InterPro" id="IPR023213">
    <property type="entry name" value="CAT-like_dom_sf"/>
</dbReference>
<accession>A0A1K2F3F8</accession>
<evidence type="ECO:0000259" key="2">
    <source>
        <dbReference type="Pfam" id="PF00668"/>
    </source>
</evidence>
<dbReference type="PANTHER" id="PTHR45527:SF1">
    <property type="entry name" value="FATTY ACID SYNTHASE"/>
    <property type="match status" value="1"/>
</dbReference>
<feature type="region of interest" description="Disordered" evidence="1">
    <location>
        <begin position="298"/>
        <end position="324"/>
    </location>
</feature>
<dbReference type="STRING" id="1893.SAMN02787144_102914"/>
<dbReference type="InterPro" id="IPR001242">
    <property type="entry name" value="Condensation_dom"/>
</dbReference>
<evidence type="ECO:0000256" key="1">
    <source>
        <dbReference type="SAM" id="MobiDB-lite"/>
    </source>
</evidence>
<dbReference type="PANTHER" id="PTHR45527">
    <property type="entry name" value="NONRIBOSOMAL PEPTIDE SYNTHETASE"/>
    <property type="match status" value="1"/>
</dbReference>
<dbReference type="EMBL" id="FPJO01000029">
    <property type="protein sequence ID" value="SFY42050.1"/>
    <property type="molecule type" value="Genomic_DNA"/>
</dbReference>
<name>A0A1K2F3F8_STRAR</name>